<keyword evidence="1" id="KW-1133">Transmembrane helix</keyword>
<sequence length="79" mass="8434">MVPGRPCAMCAVCTVCVCASASVGFGMQFMRIENQIYSIPYNSYIIASLFLATFSSLQRAKVVGGWGGEGRLLFSCAPV</sequence>
<organism evidence="2">
    <name type="scientific">Anopheles darlingi</name>
    <name type="common">Mosquito</name>
    <dbReference type="NCBI Taxonomy" id="43151"/>
    <lineage>
        <taxon>Eukaryota</taxon>
        <taxon>Metazoa</taxon>
        <taxon>Ecdysozoa</taxon>
        <taxon>Arthropoda</taxon>
        <taxon>Hexapoda</taxon>
        <taxon>Insecta</taxon>
        <taxon>Pterygota</taxon>
        <taxon>Neoptera</taxon>
        <taxon>Endopterygota</taxon>
        <taxon>Diptera</taxon>
        <taxon>Nematocera</taxon>
        <taxon>Culicoidea</taxon>
        <taxon>Culicidae</taxon>
        <taxon>Anophelinae</taxon>
        <taxon>Anopheles</taxon>
    </lineage>
</organism>
<protein>
    <submittedName>
        <fullName evidence="2">Uncharacterized protein</fullName>
    </submittedName>
</protein>
<evidence type="ECO:0000256" key="1">
    <source>
        <dbReference type="SAM" id="Phobius"/>
    </source>
</evidence>
<proteinExistence type="predicted"/>
<accession>A0A2M4DJ02</accession>
<reference evidence="2" key="1">
    <citation type="submission" date="2018-01" db="EMBL/GenBank/DDBJ databases">
        <title>An insight into the sialome of Amazonian anophelines.</title>
        <authorList>
            <person name="Ribeiro J.M."/>
            <person name="Scarpassa V."/>
            <person name="Calvo E."/>
        </authorList>
    </citation>
    <scope>NUCLEOTIDE SEQUENCE</scope>
</reference>
<name>A0A2M4DJ02_ANODA</name>
<keyword evidence="1" id="KW-0812">Transmembrane</keyword>
<feature type="transmembrane region" description="Helical" evidence="1">
    <location>
        <begin position="36"/>
        <end position="54"/>
    </location>
</feature>
<evidence type="ECO:0000313" key="2">
    <source>
        <dbReference type="EMBL" id="MBW77541.1"/>
    </source>
</evidence>
<keyword evidence="1" id="KW-0472">Membrane</keyword>
<dbReference type="AlphaFoldDB" id="A0A2M4DJ02"/>
<dbReference type="EMBL" id="GGFL01013363">
    <property type="protein sequence ID" value="MBW77541.1"/>
    <property type="molecule type" value="Transcribed_RNA"/>
</dbReference>